<dbReference type="InterPro" id="IPR013149">
    <property type="entry name" value="ADH-like_C"/>
</dbReference>
<accession>A0A8H5H0I6</accession>
<dbReference type="InterPro" id="IPR020843">
    <property type="entry name" value="ER"/>
</dbReference>
<dbReference type="SUPFAM" id="SSF51735">
    <property type="entry name" value="NAD(P)-binding Rossmann-fold domains"/>
    <property type="match status" value="1"/>
</dbReference>
<dbReference type="SUPFAM" id="SSF50129">
    <property type="entry name" value="GroES-like"/>
    <property type="match status" value="1"/>
</dbReference>
<evidence type="ECO:0000313" key="2">
    <source>
        <dbReference type="EMBL" id="KAF5374442.1"/>
    </source>
</evidence>
<dbReference type="InterPro" id="IPR013154">
    <property type="entry name" value="ADH-like_N"/>
</dbReference>
<dbReference type="Gene3D" id="3.40.50.720">
    <property type="entry name" value="NAD(P)-binding Rossmann-like Domain"/>
    <property type="match status" value="1"/>
</dbReference>
<dbReference type="GO" id="GO:0016651">
    <property type="term" value="F:oxidoreductase activity, acting on NAD(P)H"/>
    <property type="evidence" value="ECO:0007669"/>
    <property type="project" value="InterPro"/>
</dbReference>
<dbReference type="Pfam" id="PF00107">
    <property type="entry name" value="ADH_zinc_N"/>
    <property type="match status" value="1"/>
</dbReference>
<dbReference type="Proteomes" id="UP000565441">
    <property type="component" value="Unassembled WGS sequence"/>
</dbReference>
<keyword evidence="3" id="KW-1185">Reference proteome</keyword>
<dbReference type="EMBL" id="JAACJP010000036">
    <property type="protein sequence ID" value="KAF5374442.1"/>
    <property type="molecule type" value="Genomic_DNA"/>
</dbReference>
<dbReference type="AlphaFoldDB" id="A0A8H5H0I6"/>
<feature type="domain" description="Enoyl reductase (ER)" evidence="1">
    <location>
        <begin position="15"/>
        <end position="340"/>
    </location>
</feature>
<protein>
    <recommendedName>
        <fullName evidence="1">Enoyl reductase (ER) domain-containing protein</fullName>
    </recommendedName>
</protein>
<organism evidence="2 3">
    <name type="scientific">Tricholomella constricta</name>
    <dbReference type="NCBI Taxonomy" id="117010"/>
    <lineage>
        <taxon>Eukaryota</taxon>
        <taxon>Fungi</taxon>
        <taxon>Dikarya</taxon>
        <taxon>Basidiomycota</taxon>
        <taxon>Agaricomycotina</taxon>
        <taxon>Agaricomycetes</taxon>
        <taxon>Agaricomycetidae</taxon>
        <taxon>Agaricales</taxon>
        <taxon>Tricholomatineae</taxon>
        <taxon>Lyophyllaceae</taxon>
        <taxon>Tricholomella</taxon>
    </lineage>
</organism>
<dbReference type="OrthoDB" id="3233595at2759"/>
<dbReference type="PANTHER" id="PTHR45348">
    <property type="entry name" value="HYPOTHETICAL OXIDOREDUCTASE (EUROFUNG)"/>
    <property type="match status" value="1"/>
</dbReference>
<dbReference type="CDD" id="cd08249">
    <property type="entry name" value="enoyl_reductase_like"/>
    <property type="match status" value="1"/>
</dbReference>
<evidence type="ECO:0000313" key="3">
    <source>
        <dbReference type="Proteomes" id="UP000565441"/>
    </source>
</evidence>
<dbReference type="InterPro" id="IPR011032">
    <property type="entry name" value="GroES-like_sf"/>
</dbReference>
<name>A0A8H5H0I6_9AGAR</name>
<dbReference type="InterPro" id="IPR047122">
    <property type="entry name" value="Trans-enoyl_RdTase-like"/>
</dbReference>
<proteinExistence type="predicted"/>
<evidence type="ECO:0000259" key="1">
    <source>
        <dbReference type="SMART" id="SM00829"/>
    </source>
</evidence>
<dbReference type="PANTHER" id="PTHR45348:SF2">
    <property type="entry name" value="ZINC-TYPE ALCOHOL DEHYDROGENASE-LIKE PROTEIN C2E1P3.01"/>
    <property type="match status" value="1"/>
</dbReference>
<reference evidence="2 3" key="1">
    <citation type="journal article" date="2020" name="ISME J.">
        <title>Uncovering the hidden diversity of litter-decomposition mechanisms in mushroom-forming fungi.</title>
        <authorList>
            <person name="Floudas D."/>
            <person name="Bentzer J."/>
            <person name="Ahren D."/>
            <person name="Johansson T."/>
            <person name="Persson P."/>
            <person name="Tunlid A."/>
        </authorList>
    </citation>
    <scope>NUCLEOTIDE SEQUENCE [LARGE SCALE GENOMIC DNA]</scope>
    <source>
        <strain evidence="2 3">CBS 661.87</strain>
    </source>
</reference>
<gene>
    <name evidence="2" type="ORF">D9615_009107</name>
</gene>
<dbReference type="Pfam" id="PF08240">
    <property type="entry name" value="ADH_N"/>
    <property type="match status" value="1"/>
</dbReference>
<dbReference type="Gene3D" id="3.90.180.10">
    <property type="entry name" value="Medium-chain alcohol dehydrogenases, catalytic domain"/>
    <property type="match status" value="1"/>
</dbReference>
<sequence>MAGTQKALFLESKFGEFKLREQAIHKPGPGQLLVQIEATGLNPVDWKVQKYGIFVEDYPALIGTDISGVVEEIGSGVSDFSVGDRVVFQGSWTHDMAGYQQYTLADAAITAKIPPQLSFEQAATIPVALAAAVAGLYLPKPHGAGLVAPLDVFTRGKYAGKPIVILGGATSVGQYVIQVAKLSGFSPIITTASLKHEEHLKSLGASHVLDRNLSSAALAAEVAKVTTAPVETVFDSVSLPDTQQSGYSLLADGGDLVLVLPPAEQVKAVEGKDIIPTFGVWTLPHSRELGVKLYSNLTELLGQSSIKPNRVEVLPGGLGGVVGGLERMKADQVSGVKLVVRPKETV</sequence>
<dbReference type="SMART" id="SM00829">
    <property type="entry name" value="PKS_ER"/>
    <property type="match status" value="1"/>
</dbReference>
<dbReference type="InterPro" id="IPR036291">
    <property type="entry name" value="NAD(P)-bd_dom_sf"/>
</dbReference>
<comment type="caution">
    <text evidence="2">The sequence shown here is derived from an EMBL/GenBank/DDBJ whole genome shotgun (WGS) entry which is preliminary data.</text>
</comment>